<accession>X6LFL4</accession>
<gene>
    <name evidence="2" type="ORF">RFI_37941</name>
</gene>
<feature type="non-terminal residue" evidence="2">
    <location>
        <position position="1"/>
    </location>
</feature>
<dbReference type="InterPro" id="IPR006571">
    <property type="entry name" value="TLDc_dom"/>
</dbReference>
<comment type="caution">
    <text evidence="2">The sequence shown here is derived from an EMBL/GenBank/DDBJ whole genome shotgun (WGS) entry which is preliminary data.</text>
</comment>
<dbReference type="Proteomes" id="UP000023152">
    <property type="component" value="Unassembled WGS sequence"/>
</dbReference>
<protein>
    <recommendedName>
        <fullName evidence="1">TLDc domain-containing protein</fullName>
    </recommendedName>
</protein>
<evidence type="ECO:0000313" key="2">
    <source>
        <dbReference type="EMBL" id="ETN99529.1"/>
    </source>
</evidence>
<dbReference type="Pfam" id="PF07534">
    <property type="entry name" value="TLD"/>
    <property type="match status" value="1"/>
</dbReference>
<dbReference type="OrthoDB" id="17470at2759"/>
<dbReference type="SMART" id="SM00584">
    <property type="entry name" value="TLDc"/>
    <property type="match status" value="1"/>
</dbReference>
<sequence>QIPGKKDSSNGGTIDFGDEKDNLLEWDEEYSLRMRASCCQGISFTPFSNVITFNTPIPTRFKSKILTKQENDLLLSFLPKGKREVTLLYCGSSDGFGADIFHEKCDYAGATVTIVLSDQFNHVFGGFTNLQWTSRNTYANDAGAFVYLLRSGKGDNPQKFTIKSGYEGYAIYDNSSYGPAFGKKVKNEKIGLITIFMFKCGGHDFYISDYCNSTTNNYCKPHSYNGPSDNTRLAGANNFKVKEIEVYLVEWHDFWSDLAAFVDGNSLLFIHRYSAQLLKLVTNARFNIEKMKENV</sequence>
<name>X6LFL4_RETFI</name>
<dbReference type="PANTHER" id="PTHR23354:SF122">
    <property type="entry name" value="GTPASE-ACTIVATING PROTEIN SKYWALKER"/>
    <property type="match status" value="1"/>
</dbReference>
<proteinExistence type="predicted"/>
<keyword evidence="3" id="KW-1185">Reference proteome</keyword>
<evidence type="ECO:0000259" key="1">
    <source>
        <dbReference type="PROSITE" id="PS51886"/>
    </source>
</evidence>
<evidence type="ECO:0000313" key="3">
    <source>
        <dbReference type="Proteomes" id="UP000023152"/>
    </source>
</evidence>
<organism evidence="2 3">
    <name type="scientific">Reticulomyxa filosa</name>
    <dbReference type="NCBI Taxonomy" id="46433"/>
    <lineage>
        <taxon>Eukaryota</taxon>
        <taxon>Sar</taxon>
        <taxon>Rhizaria</taxon>
        <taxon>Retaria</taxon>
        <taxon>Foraminifera</taxon>
        <taxon>Monothalamids</taxon>
        <taxon>Reticulomyxidae</taxon>
        <taxon>Reticulomyxa</taxon>
    </lineage>
</organism>
<reference evidence="2 3" key="1">
    <citation type="journal article" date="2013" name="Curr. Biol.">
        <title>The Genome of the Foraminiferan Reticulomyxa filosa.</title>
        <authorList>
            <person name="Glockner G."/>
            <person name="Hulsmann N."/>
            <person name="Schleicher M."/>
            <person name="Noegel A.A."/>
            <person name="Eichinger L."/>
            <person name="Gallinger C."/>
            <person name="Pawlowski J."/>
            <person name="Sierra R."/>
            <person name="Euteneuer U."/>
            <person name="Pillet L."/>
            <person name="Moustafa A."/>
            <person name="Platzer M."/>
            <person name="Groth M."/>
            <person name="Szafranski K."/>
            <person name="Schliwa M."/>
        </authorList>
    </citation>
    <scope>NUCLEOTIDE SEQUENCE [LARGE SCALE GENOMIC DNA]</scope>
</reference>
<dbReference type="AlphaFoldDB" id="X6LFL4"/>
<dbReference type="PANTHER" id="PTHR23354">
    <property type="entry name" value="NUCLEOLAR PROTEIN 7/ESTROGEN RECEPTOR COACTIVATOR-RELATED"/>
    <property type="match status" value="1"/>
</dbReference>
<feature type="domain" description="TLDc" evidence="1">
    <location>
        <begin position="60"/>
        <end position="250"/>
    </location>
</feature>
<dbReference type="EMBL" id="ASPP01043650">
    <property type="protein sequence ID" value="ETN99529.1"/>
    <property type="molecule type" value="Genomic_DNA"/>
</dbReference>
<dbReference type="PROSITE" id="PS51886">
    <property type="entry name" value="TLDC"/>
    <property type="match status" value="1"/>
</dbReference>